<dbReference type="Gene3D" id="3.20.80.10">
    <property type="entry name" value="Regulatory factor, effector binding domain"/>
    <property type="match status" value="1"/>
</dbReference>
<dbReference type="Pfam" id="PF06445">
    <property type="entry name" value="GyrI-like"/>
    <property type="match status" value="1"/>
</dbReference>
<evidence type="ECO:0000313" key="3">
    <source>
        <dbReference type="Proteomes" id="UP000231901"/>
    </source>
</evidence>
<dbReference type="RefSeq" id="WP_038918012.1">
    <property type="nucleotide sequence ID" value="NZ_BMJF01000004.1"/>
</dbReference>
<evidence type="ECO:0000313" key="2">
    <source>
        <dbReference type="EMBL" id="ATZ93378.1"/>
    </source>
</evidence>
<protein>
    <submittedName>
        <fullName evidence="2">DNA gyrase inhibitor</fullName>
    </submittedName>
</protein>
<dbReference type="PANTHER" id="PTHR40055:SF2">
    <property type="entry name" value="DNA GYRASE INHIBITOR"/>
    <property type="match status" value="1"/>
</dbReference>
<dbReference type="AlphaFoldDB" id="A0A2K8QK33"/>
<dbReference type="GeneID" id="66563684"/>
<dbReference type="Proteomes" id="UP000231901">
    <property type="component" value="Chromosome"/>
</dbReference>
<dbReference type="InterPro" id="IPR010499">
    <property type="entry name" value="AraC_E-bd"/>
</dbReference>
<reference evidence="3" key="1">
    <citation type="journal article" date="2018" name="Genome Announc.">
        <title>Complete genome sequence of a Dickeya fangzhongdai type strain causing bleeding canker of pear tree trunks.</title>
        <authorList>
            <person name="Zhao Y."/>
            <person name="Tian Y."/>
            <person name="Li X."/>
            <person name="Hu B."/>
        </authorList>
    </citation>
    <scope>NUCLEOTIDE SEQUENCE [LARGE SCALE GENOMIC DNA]</scope>
    <source>
        <strain evidence="3">DSM 101947</strain>
    </source>
</reference>
<proteinExistence type="predicted"/>
<sequence length="158" mass="17953">MTLRFDVAQPKKVHCLRVIGPYHQSVPDGFQKLIAWAQEQQLPWTETLAFYWDDPSETEQDQLRADVALVLPAETAIGENTLGVREETIPEGLFAVLHTIVSNGEFAKAWGELYDLIAQNGYRPARGVCFERYLCDGSNGNWEIEIWQSVDPNDDDQQ</sequence>
<name>A0A2K8QK33_9GAMM</name>
<gene>
    <name evidence="2" type="ORF">CVE23_04925</name>
</gene>
<dbReference type="EMBL" id="CP025003">
    <property type="protein sequence ID" value="ATZ93378.1"/>
    <property type="molecule type" value="Genomic_DNA"/>
</dbReference>
<dbReference type="PANTHER" id="PTHR40055">
    <property type="entry name" value="TRANSCRIPTIONAL REGULATOR YGIV-RELATED"/>
    <property type="match status" value="1"/>
</dbReference>
<dbReference type="SUPFAM" id="SSF55136">
    <property type="entry name" value="Probable bacterial effector-binding domain"/>
    <property type="match status" value="1"/>
</dbReference>
<dbReference type="InterPro" id="IPR029442">
    <property type="entry name" value="GyrI-like"/>
</dbReference>
<feature type="domain" description="AraC effector-binding" evidence="1">
    <location>
        <begin position="1"/>
        <end position="151"/>
    </location>
</feature>
<dbReference type="InterPro" id="IPR050908">
    <property type="entry name" value="SmbC-like"/>
</dbReference>
<organism evidence="2 3">
    <name type="scientific">Dickeya fangzhongdai</name>
    <dbReference type="NCBI Taxonomy" id="1778540"/>
    <lineage>
        <taxon>Bacteria</taxon>
        <taxon>Pseudomonadati</taxon>
        <taxon>Pseudomonadota</taxon>
        <taxon>Gammaproteobacteria</taxon>
        <taxon>Enterobacterales</taxon>
        <taxon>Pectobacteriaceae</taxon>
        <taxon>Dickeya</taxon>
    </lineage>
</organism>
<dbReference type="SMART" id="SM00871">
    <property type="entry name" value="AraC_E_bind"/>
    <property type="match status" value="1"/>
</dbReference>
<evidence type="ECO:0000259" key="1">
    <source>
        <dbReference type="SMART" id="SM00871"/>
    </source>
</evidence>
<keyword evidence="3" id="KW-1185">Reference proteome</keyword>
<accession>A0A2K8QK33</accession>
<dbReference type="KEGG" id="dfn:CVE23_04925"/>
<dbReference type="OrthoDB" id="282744at2"/>
<dbReference type="InterPro" id="IPR011256">
    <property type="entry name" value="Reg_factor_effector_dom_sf"/>
</dbReference>